<protein>
    <submittedName>
        <fullName evidence="3">DNA-binding transcriptional regulator</fullName>
    </submittedName>
</protein>
<accession>A0ABQ4NMU3</accession>
<dbReference type="SUPFAM" id="SSF46785">
    <property type="entry name" value="Winged helix' DNA-binding domain"/>
    <property type="match status" value="1"/>
</dbReference>
<dbReference type="InterPro" id="IPR026881">
    <property type="entry name" value="WYL_dom"/>
</dbReference>
<sequence>MRRADRLFRLVQLMRGGKLWTAARLAEAMEVSERTVYRDVADLMASGVPIEGAAGVGYMMRDGYDLPPLMFTEQEVAALALGARMVVAWGGPQMAAGAREALSKIEAVLPDPEVVSAALARVVAPPVGMSREDRDRLDVLDRQVRDGLVTTLDYVDASGASTLRVVHPLGLWFWGRRWTLVAWCELRQDFRMFRLDRMVSVLPSEQPFPRRPDRTLKACVAAMEAKEGASFPPEMIS</sequence>
<dbReference type="Proteomes" id="UP000786693">
    <property type="component" value="Unassembled WGS sequence"/>
</dbReference>
<dbReference type="Pfam" id="PF13280">
    <property type="entry name" value="WYL"/>
    <property type="match status" value="1"/>
</dbReference>
<evidence type="ECO:0000313" key="4">
    <source>
        <dbReference type="Proteomes" id="UP000786693"/>
    </source>
</evidence>
<dbReference type="GO" id="GO:0003677">
    <property type="term" value="F:DNA binding"/>
    <property type="evidence" value="ECO:0007669"/>
    <property type="project" value="UniProtKB-KW"/>
</dbReference>
<proteinExistence type="predicted"/>
<dbReference type="Pfam" id="PF08279">
    <property type="entry name" value="HTH_11"/>
    <property type="match status" value="1"/>
</dbReference>
<dbReference type="Gene3D" id="1.10.10.10">
    <property type="entry name" value="Winged helix-like DNA-binding domain superfamily/Winged helix DNA-binding domain"/>
    <property type="match status" value="1"/>
</dbReference>
<dbReference type="RefSeq" id="WP_220749206.1">
    <property type="nucleotide sequence ID" value="NZ_BPFH01000004.1"/>
</dbReference>
<evidence type="ECO:0000259" key="2">
    <source>
        <dbReference type="Pfam" id="PF13280"/>
    </source>
</evidence>
<dbReference type="PROSITE" id="PS52050">
    <property type="entry name" value="WYL"/>
    <property type="match status" value="1"/>
</dbReference>
<keyword evidence="3" id="KW-0238">DNA-binding</keyword>
<name>A0ABQ4NMU3_9RHOB</name>
<reference evidence="3 4" key="1">
    <citation type="submission" date="2021-05" db="EMBL/GenBank/DDBJ databases">
        <title>Bacteria Genome sequencing.</title>
        <authorList>
            <person name="Takabe Y."/>
            <person name="Nakajima Y."/>
            <person name="Suzuki S."/>
            <person name="Shiozaki T."/>
        </authorList>
    </citation>
    <scope>NUCLEOTIDE SEQUENCE [LARGE SCALE GENOMIC DNA]</scope>
    <source>
        <strain evidence="3 4">AI_62</strain>
    </source>
</reference>
<dbReference type="PANTHER" id="PTHR34580:SF3">
    <property type="entry name" value="PROTEIN PAFB"/>
    <property type="match status" value="1"/>
</dbReference>
<comment type="caution">
    <text evidence="3">The sequence shown here is derived from an EMBL/GenBank/DDBJ whole genome shotgun (WGS) entry which is preliminary data.</text>
</comment>
<feature type="domain" description="Helix-turn-helix type 11" evidence="1">
    <location>
        <begin position="6"/>
        <end position="58"/>
    </location>
</feature>
<dbReference type="PANTHER" id="PTHR34580">
    <property type="match status" value="1"/>
</dbReference>
<evidence type="ECO:0000259" key="1">
    <source>
        <dbReference type="Pfam" id="PF08279"/>
    </source>
</evidence>
<dbReference type="InterPro" id="IPR051534">
    <property type="entry name" value="CBASS_pafABC_assoc_protein"/>
</dbReference>
<dbReference type="InterPro" id="IPR036390">
    <property type="entry name" value="WH_DNA-bd_sf"/>
</dbReference>
<gene>
    <name evidence="3" type="ORF">JANAI62_23270</name>
</gene>
<dbReference type="EMBL" id="BPFH01000004">
    <property type="protein sequence ID" value="GIT95704.1"/>
    <property type="molecule type" value="Genomic_DNA"/>
</dbReference>
<evidence type="ECO:0000313" key="3">
    <source>
        <dbReference type="EMBL" id="GIT95704.1"/>
    </source>
</evidence>
<feature type="domain" description="WYL" evidence="2">
    <location>
        <begin position="137"/>
        <end position="201"/>
    </location>
</feature>
<dbReference type="InterPro" id="IPR013196">
    <property type="entry name" value="HTH_11"/>
</dbReference>
<organism evidence="3 4">
    <name type="scientific">Jannaschia pagri</name>
    <dbReference type="NCBI Taxonomy" id="2829797"/>
    <lineage>
        <taxon>Bacteria</taxon>
        <taxon>Pseudomonadati</taxon>
        <taxon>Pseudomonadota</taxon>
        <taxon>Alphaproteobacteria</taxon>
        <taxon>Rhodobacterales</taxon>
        <taxon>Roseobacteraceae</taxon>
        <taxon>Jannaschia</taxon>
    </lineage>
</organism>
<dbReference type="InterPro" id="IPR036388">
    <property type="entry name" value="WH-like_DNA-bd_sf"/>
</dbReference>
<keyword evidence="4" id="KW-1185">Reference proteome</keyword>